<evidence type="ECO:0000313" key="2">
    <source>
        <dbReference type="EMBL" id="MCI89239.1"/>
    </source>
</evidence>
<feature type="region of interest" description="Disordered" evidence="1">
    <location>
        <begin position="1"/>
        <end position="36"/>
    </location>
</feature>
<protein>
    <submittedName>
        <fullName evidence="2">Uncharacterized protein</fullName>
    </submittedName>
</protein>
<sequence length="50" mass="5414">QDAEPVTVKEPETSTEGPIPEPTKTPKKGPSIRIQKNHHIDLIIGVVNSS</sequence>
<keyword evidence="3" id="KW-1185">Reference proteome</keyword>
<feature type="non-terminal residue" evidence="2">
    <location>
        <position position="1"/>
    </location>
</feature>
<reference evidence="2 3" key="1">
    <citation type="journal article" date="2018" name="Front. Plant Sci.">
        <title>Red Clover (Trifolium pratense) and Zigzag Clover (T. medium) - A Picture of Genomic Similarities and Differences.</title>
        <authorList>
            <person name="Dluhosova J."/>
            <person name="Istvanek J."/>
            <person name="Nedelnik J."/>
            <person name="Repkova J."/>
        </authorList>
    </citation>
    <scope>NUCLEOTIDE SEQUENCE [LARGE SCALE GENOMIC DNA]</scope>
    <source>
        <strain evidence="3">cv. 10/8</strain>
        <tissue evidence="2">Leaf</tissue>
    </source>
</reference>
<comment type="caution">
    <text evidence="2">The sequence shown here is derived from an EMBL/GenBank/DDBJ whole genome shotgun (WGS) entry which is preliminary data.</text>
</comment>
<accession>A0A392VPA4</accession>
<dbReference type="EMBL" id="LXQA011214775">
    <property type="protein sequence ID" value="MCI89239.1"/>
    <property type="molecule type" value="Genomic_DNA"/>
</dbReference>
<evidence type="ECO:0000256" key="1">
    <source>
        <dbReference type="SAM" id="MobiDB-lite"/>
    </source>
</evidence>
<name>A0A392VPA4_9FABA</name>
<organism evidence="2 3">
    <name type="scientific">Trifolium medium</name>
    <dbReference type="NCBI Taxonomy" id="97028"/>
    <lineage>
        <taxon>Eukaryota</taxon>
        <taxon>Viridiplantae</taxon>
        <taxon>Streptophyta</taxon>
        <taxon>Embryophyta</taxon>
        <taxon>Tracheophyta</taxon>
        <taxon>Spermatophyta</taxon>
        <taxon>Magnoliopsida</taxon>
        <taxon>eudicotyledons</taxon>
        <taxon>Gunneridae</taxon>
        <taxon>Pentapetalae</taxon>
        <taxon>rosids</taxon>
        <taxon>fabids</taxon>
        <taxon>Fabales</taxon>
        <taxon>Fabaceae</taxon>
        <taxon>Papilionoideae</taxon>
        <taxon>50 kb inversion clade</taxon>
        <taxon>NPAAA clade</taxon>
        <taxon>Hologalegina</taxon>
        <taxon>IRL clade</taxon>
        <taxon>Trifolieae</taxon>
        <taxon>Trifolium</taxon>
    </lineage>
</organism>
<dbReference type="AlphaFoldDB" id="A0A392VPA4"/>
<proteinExistence type="predicted"/>
<evidence type="ECO:0000313" key="3">
    <source>
        <dbReference type="Proteomes" id="UP000265520"/>
    </source>
</evidence>
<dbReference type="Proteomes" id="UP000265520">
    <property type="component" value="Unassembled WGS sequence"/>
</dbReference>